<feature type="signal peptide" evidence="5">
    <location>
        <begin position="1"/>
        <end position="32"/>
    </location>
</feature>
<evidence type="ECO:0000313" key="7">
    <source>
        <dbReference type="EMBL" id="SBT25937.1"/>
    </source>
</evidence>
<dbReference type="PROSITE" id="PS51007">
    <property type="entry name" value="CYTC"/>
    <property type="match status" value="1"/>
</dbReference>
<dbReference type="PIRSF" id="PIRSF028099">
    <property type="entry name" value="DUF1111"/>
    <property type="match status" value="1"/>
</dbReference>
<dbReference type="Proteomes" id="UP000078558">
    <property type="component" value="Chromosome I"/>
</dbReference>
<keyword evidence="9" id="KW-1185">Reference proteome</keyword>
<evidence type="ECO:0000256" key="1">
    <source>
        <dbReference type="ARBA" id="ARBA00022617"/>
    </source>
</evidence>
<keyword evidence="3 4" id="KW-0408">Iron</keyword>
<accession>A0A1C3K3J7</accession>
<dbReference type="EMBL" id="FLRC01000023">
    <property type="protein sequence ID" value="SBT25937.1"/>
    <property type="molecule type" value="Genomic_DNA"/>
</dbReference>
<protein>
    <submittedName>
        <fullName evidence="7">Probable thiol oxidoreductase with 2 cytochrome c heme-binding sites</fullName>
    </submittedName>
</protein>
<reference evidence="8 9" key="2">
    <citation type="submission" date="2017-08" db="EMBL/GenBank/DDBJ databases">
        <authorList>
            <person name="de Groot N.N."/>
        </authorList>
    </citation>
    <scope>NUCLEOTIDE SEQUENCE [LARGE SCALE GENOMIC DNA]</scope>
    <source>
        <strain evidence="8">Orrdi1</strain>
    </source>
</reference>
<reference evidence="7 9" key="1">
    <citation type="submission" date="2016-06" db="EMBL/GenBank/DDBJ databases">
        <authorList>
            <person name="Kjaerup R.B."/>
            <person name="Dalgaard T.S."/>
            <person name="Juul-Madsen H.R."/>
        </authorList>
    </citation>
    <scope>NUCLEOTIDE SEQUENCE [LARGE SCALE GENOMIC DNA]</scope>
    <source>
        <strain evidence="7">Orrdi1</strain>
    </source>
</reference>
<evidence type="ECO:0000256" key="3">
    <source>
        <dbReference type="ARBA" id="ARBA00023004"/>
    </source>
</evidence>
<dbReference type="STRING" id="1851544.ODI_01745"/>
<dbReference type="AlphaFoldDB" id="A0A1C3K3J7"/>
<dbReference type="SUPFAM" id="SSF46626">
    <property type="entry name" value="Cytochrome c"/>
    <property type="match status" value="1"/>
</dbReference>
<dbReference type="KEGG" id="odi:ODI_R3067"/>
<keyword evidence="5" id="KW-0732">Signal</keyword>
<dbReference type="InterPro" id="IPR036909">
    <property type="entry name" value="Cyt_c-like_dom_sf"/>
</dbReference>
<name>A0A1C3K3J7_9BURK</name>
<proteinExistence type="predicted"/>
<gene>
    <name evidence="7" type="ORF">ODI_01745</name>
    <name evidence="8" type="ORF">ODI_R3067</name>
</gene>
<evidence type="ECO:0000256" key="5">
    <source>
        <dbReference type="SAM" id="SignalP"/>
    </source>
</evidence>
<dbReference type="Pfam" id="PF06537">
    <property type="entry name" value="DHOR"/>
    <property type="match status" value="1"/>
</dbReference>
<organism evidence="7 9">
    <name type="scientific">Orrella dioscoreae</name>
    <dbReference type="NCBI Taxonomy" id="1851544"/>
    <lineage>
        <taxon>Bacteria</taxon>
        <taxon>Pseudomonadati</taxon>
        <taxon>Pseudomonadota</taxon>
        <taxon>Betaproteobacteria</taxon>
        <taxon>Burkholderiales</taxon>
        <taxon>Alcaligenaceae</taxon>
        <taxon>Orrella</taxon>
    </lineage>
</organism>
<evidence type="ECO:0000313" key="9">
    <source>
        <dbReference type="Proteomes" id="UP000078558"/>
    </source>
</evidence>
<evidence type="ECO:0000313" key="8">
    <source>
        <dbReference type="EMBL" id="SOE50924.1"/>
    </source>
</evidence>
<dbReference type="GO" id="GO:0004130">
    <property type="term" value="F:cytochrome-c peroxidase activity"/>
    <property type="evidence" value="ECO:0007669"/>
    <property type="project" value="TreeGrafter"/>
</dbReference>
<dbReference type="PANTHER" id="PTHR30600">
    <property type="entry name" value="CYTOCHROME C PEROXIDASE-RELATED"/>
    <property type="match status" value="1"/>
</dbReference>
<keyword evidence="2 4" id="KW-0479">Metal-binding</keyword>
<dbReference type="InterPro" id="IPR009056">
    <property type="entry name" value="Cyt_c-like_dom"/>
</dbReference>
<dbReference type="GO" id="GO:0020037">
    <property type="term" value="F:heme binding"/>
    <property type="evidence" value="ECO:0007669"/>
    <property type="project" value="InterPro"/>
</dbReference>
<feature type="domain" description="Cytochrome c" evidence="6">
    <location>
        <begin position="380"/>
        <end position="512"/>
    </location>
</feature>
<dbReference type="OrthoDB" id="9805202at2"/>
<feature type="chain" id="PRO_5015062605" evidence="5">
    <location>
        <begin position="33"/>
        <end position="512"/>
    </location>
</feature>
<dbReference type="PANTHER" id="PTHR30600:SF4">
    <property type="entry name" value="CYTOCHROME C DOMAIN-CONTAINING PROTEIN"/>
    <property type="match status" value="1"/>
</dbReference>
<keyword evidence="1 4" id="KW-0349">Heme</keyword>
<dbReference type="RefSeq" id="WP_082985345.1">
    <property type="nucleotide sequence ID" value="NZ_LT907988.1"/>
</dbReference>
<dbReference type="InterPro" id="IPR010538">
    <property type="entry name" value="DHOR"/>
</dbReference>
<evidence type="ECO:0000256" key="2">
    <source>
        <dbReference type="ARBA" id="ARBA00022723"/>
    </source>
</evidence>
<dbReference type="EMBL" id="LT907988">
    <property type="protein sequence ID" value="SOE50924.1"/>
    <property type="molecule type" value="Genomic_DNA"/>
</dbReference>
<evidence type="ECO:0000259" key="6">
    <source>
        <dbReference type="PROSITE" id="PS51007"/>
    </source>
</evidence>
<evidence type="ECO:0000256" key="4">
    <source>
        <dbReference type="PROSITE-ProRule" id="PRU00433"/>
    </source>
</evidence>
<dbReference type="InterPro" id="IPR051395">
    <property type="entry name" value="Cytochrome_c_Peroxidase/MauG"/>
</dbReference>
<dbReference type="GO" id="GO:0046872">
    <property type="term" value="F:metal ion binding"/>
    <property type="evidence" value="ECO:0007669"/>
    <property type="project" value="UniProtKB-KW"/>
</dbReference>
<sequence>MPQSSRFRSPASARVAGLLLAGLLWTGTSAGAERADLSKADRARVRTVTAPAKDFSAPERFEVMQAGAGTINNKLLNPDIFSHPAGNLDFEGRQAFLIGNGLFRKDWVSSPSSTQASDGLGPLFNARSCQACHVKDGRGTAPAFSTPERSDTVGLLLRLSIPSSTTTRTGPGVNELASLPDPVYGHQLQTLAVPGLPAEGSIAIRYTPIEVALNGGESVTLMRPAYSVTDLAYGPLHPQTGLSPRMAPPMIGLGLLGAIHEDDILANVAANRGDGVSGRANWVKDLKTGRQVLGRFNWKAGQPTVMQQSAVAFSHDMGLSTPLVPDHYGDCTQAQADCRAMPHGAQAHLGEHEVPGELLDFVDIYSSNLGVPQRRDADDARVLAGKKLFYESNCVACHVPKYVTRRDAERPEHRFQLIWPYTDLLLHDMGEGLADHQGEGAADGREWRTPPLWGIGLTRMVNPAAGWLHDGRARTLLEAVLWHGGEAQAARDRVVKMTPDERADLIRFLESL</sequence>
<dbReference type="GO" id="GO:0009055">
    <property type="term" value="F:electron transfer activity"/>
    <property type="evidence" value="ECO:0007669"/>
    <property type="project" value="InterPro"/>
</dbReference>
<dbReference type="Gene3D" id="1.10.760.10">
    <property type="entry name" value="Cytochrome c-like domain"/>
    <property type="match status" value="1"/>
</dbReference>